<feature type="compositionally biased region" description="Basic and acidic residues" evidence="1">
    <location>
        <begin position="214"/>
        <end position="244"/>
    </location>
</feature>
<keyword evidence="3" id="KW-1185">Reference proteome</keyword>
<feature type="region of interest" description="Disordered" evidence="1">
    <location>
        <begin position="160"/>
        <end position="274"/>
    </location>
</feature>
<dbReference type="AlphaFoldDB" id="A0A239GQR0"/>
<feature type="compositionally biased region" description="Basic and acidic residues" evidence="1">
    <location>
        <begin position="109"/>
        <end position="124"/>
    </location>
</feature>
<feature type="compositionally biased region" description="Acidic residues" evidence="1">
    <location>
        <begin position="59"/>
        <end position="76"/>
    </location>
</feature>
<feature type="region of interest" description="Disordered" evidence="1">
    <location>
        <begin position="51"/>
        <end position="127"/>
    </location>
</feature>
<name>A0A239GQR0_EKHLU</name>
<dbReference type="Proteomes" id="UP000198393">
    <property type="component" value="Unassembled WGS sequence"/>
</dbReference>
<evidence type="ECO:0008006" key="4">
    <source>
        <dbReference type="Google" id="ProtNLM"/>
    </source>
</evidence>
<gene>
    <name evidence="2" type="ORF">SAMN05421640_0923</name>
</gene>
<reference evidence="2 3" key="1">
    <citation type="submission" date="2017-06" db="EMBL/GenBank/DDBJ databases">
        <authorList>
            <person name="Kim H.J."/>
            <person name="Triplett B.A."/>
        </authorList>
    </citation>
    <scope>NUCLEOTIDE SEQUENCE [LARGE SCALE GENOMIC DNA]</scope>
    <source>
        <strain evidence="2 3">DSM 19307</strain>
    </source>
</reference>
<protein>
    <recommendedName>
        <fullName evidence="4">Translation initiation factor IF-2, N-terminal region</fullName>
    </recommendedName>
</protein>
<organism evidence="2 3">
    <name type="scientific">Ekhidna lutea</name>
    <dbReference type="NCBI Taxonomy" id="447679"/>
    <lineage>
        <taxon>Bacteria</taxon>
        <taxon>Pseudomonadati</taxon>
        <taxon>Bacteroidota</taxon>
        <taxon>Cytophagia</taxon>
        <taxon>Cytophagales</taxon>
        <taxon>Reichenbachiellaceae</taxon>
        <taxon>Ekhidna</taxon>
    </lineage>
</organism>
<accession>A0A239GQR0</accession>
<evidence type="ECO:0000313" key="3">
    <source>
        <dbReference type="Proteomes" id="UP000198393"/>
    </source>
</evidence>
<feature type="compositionally biased region" description="Basic residues" evidence="1">
    <location>
        <begin position="245"/>
        <end position="254"/>
    </location>
</feature>
<evidence type="ECO:0000313" key="2">
    <source>
        <dbReference type="EMBL" id="SNS70424.1"/>
    </source>
</evidence>
<dbReference type="EMBL" id="FZPD01000002">
    <property type="protein sequence ID" value="SNS70424.1"/>
    <property type="molecule type" value="Genomic_DNA"/>
</dbReference>
<sequence>MRLGQLARKHHIPVQEIISFLEEETGEKFHPNARLFDAIEDLVFEQFDLYPDNPVAEPEPPENQDDNSIEILEEGSTEPSEALTPEEDIAMADGEIEIEEETPEQQNTTEHDKIIAEDKPRPNADEVIQTDRLLELLESEELSADLEKIKLIKAPKKELSGLKVLGKVDLPEPKKKIESKENKEENSRNQRNQRRQLSEEEKEKRRLKAKRKRESFEARQEKRRKEQEAKRLKEQKARHYEQKLQKKQQLKKKQPTTESKIQDSPVVEKKKVRPEPKTWLGKWWRWMNT</sequence>
<feature type="compositionally biased region" description="Acidic residues" evidence="1">
    <location>
        <begin position="84"/>
        <end position="103"/>
    </location>
</feature>
<feature type="compositionally biased region" description="Basic and acidic residues" evidence="1">
    <location>
        <begin position="169"/>
        <end position="188"/>
    </location>
</feature>
<proteinExistence type="predicted"/>
<evidence type="ECO:0000256" key="1">
    <source>
        <dbReference type="SAM" id="MobiDB-lite"/>
    </source>
</evidence>
<dbReference type="RefSeq" id="WP_089355696.1">
    <property type="nucleotide sequence ID" value="NZ_FZPD01000002.1"/>
</dbReference>